<feature type="domain" description="Alcohol dehydrogenase-like N-terminal" evidence="2">
    <location>
        <begin position="36"/>
        <end position="121"/>
    </location>
</feature>
<evidence type="ECO:0000313" key="3">
    <source>
        <dbReference type="EMBL" id="KID86544.1"/>
    </source>
</evidence>
<dbReference type="Pfam" id="PF08240">
    <property type="entry name" value="ADH_N"/>
    <property type="match status" value="1"/>
</dbReference>
<evidence type="ECO:0000256" key="1">
    <source>
        <dbReference type="SAM" id="MobiDB-lite"/>
    </source>
</evidence>
<dbReference type="SUPFAM" id="SSF50129">
    <property type="entry name" value="GroES-like"/>
    <property type="match status" value="1"/>
</dbReference>
<reference evidence="3 4" key="1">
    <citation type="journal article" date="2014" name="Proc. Natl. Acad. Sci. U.S.A.">
        <title>Trajectory and genomic determinants of fungal-pathogen speciation and host adaptation.</title>
        <authorList>
            <person name="Hu X."/>
            <person name="Xiao G."/>
            <person name="Zheng P."/>
            <person name="Shang Y."/>
            <person name="Su Y."/>
            <person name="Zhang X."/>
            <person name="Liu X."/>
            <person name="Zhan S."/>
            <person name="St Leger R.J."/>
            <person name="Wang C."/>
        </authorList>
    </citation>
    <scope>NUCLEOTIDE SEQUENCE [LARGE SCALE GENOMIC DNA]</scope>
    <source>
        <strain evidence="3 4">ARSEF 977</strain>
    </source>
</reference>
<dbReference type="PANTHER" id="PTHR43482">
    <property type="entry name" value="PROTEIN AST1-RELATED"/>
    <property type="match status" value="1"/>
</dbReference>
<feature type="region of interest" description="Disordered" evidence="1">
    <location>
        <begin position="62"/>
        <end position="92"/>
    </location>
</feature>
<dbReference type="PANTHER" id="PTHR43482:SF1">
    <property type="entry name" value="PROTEIN AST1-RELATED"/>
    <property type="match status" value="1"/>
</dbReference>
<dbReference type="Gene3D" id="3.90.180.10">
    <property type="entry name" value="Medium-chain alcohol dehydrogenases, catalytic domain"/>
    <property type="match status" value="1"/>
</dbReference>
<dbReference type="InterPro" id="IPR011032">
    <property type="entry name" value="GroES-like_sf"/>
</dbReference>
<dbReference type="InterPro" id="IPR013154">
    <property type="entry name" value="ADH-like_N"/>
</dbReference>
<accession>A0A0B4I275</accession>
<comment type="caution">
    <text evidence="3">The sequence shown here is derived from an EMBL/GenBank/DDBJ whole genome shotgun (WGS) entry which is preliminary data.</text>
</comment>
<dbReference type="HOGENOM" id="CLU_153350_0_0_1"/>
<dbReference type="AlphaFoldDB" id="A0A0B4I275"/>
<protein>
    <submittedName>
        <fullName evidence="3">Reticulon-4-interacting protein</fullName>
    </submittedName>
</protein>
<proteinExistence type="predicted"/>
<dbReference type="InterPro" id="IPR052585">
    <property type="entry name" value="Lipid_raft_assoc_Zn_ADH"/>
</dbReference>
<organism evidence="3 4">
    <name type="scientific">Metarhizium guizhouense (strain ARSEF 977)</name>
    <dbReference type="NCBI Taxonomy" id="1276136"/>
    <lineage>
        <taxon>Eukaryota</taxon>
        <taxon>Fungi</taxon>
        <taxon>Dikarya</taxon>
        <taxon>Ascomycota</taxon>
        <taxon>Pezizomycotina</taxon>
        <taxon>Sordariomycetes</taxon>
        <taxon>Hypocreomycetidae</taxon>
        <taxon>Hypocreales</taxon>
        <taxon>Clavicipitaceae</taxon>
        <taxon>Metarhizium</taxon>
    </lineage>
</organism>
<name>A0A0B4I275_METGA</name>
<dbReference type="OrthoDB" id="3509362at2759"/>
<evidence type="ECO:0000313" key="4">
    <source>
        <dbReference type="Proteomes" id="UP000031192"/>
    </source>
</evidence>
<dbReference type="Proteomes" id="UP000031192">
    <property type="component" value="Unassembled WGS sequence"/>
</dbReference>
<sequence>MAQPNLPASMRAVRQRDKLTPELALAQTPVPVPSQPADVLVEVAATALCYSELTWARQNPRFFPPDKEPVPGQDMPGTVVQVGPGSSSSSSFKPGDQVFCRIDATRAGGLRDYTLALESELALKPACLIGFARRELPRR</sequence>
<keyword evidence="4" id="KW-1185">Reference proteome</keyword>
<dbReference type="EMBL" id="AZNH01000021">
    <property type="protein sequence ID" value="KID86544.1"/>
    <property type="molecule type" value="Genomic_DNA"/>
</dbReference>
<gene>
    <name evidence="3" type="ORF">MGU_06356</name>
</gene>
<evidence type="ECO:0000259" key="2">
    <source>
        <dbReference type="Pfam" id="PF08240"/>
    </source>
</evidence>